<evidence type="ECO:0000313" key="3">
    <source>
        <dbReference type="EMBL" id="MXR50172.1"/>
    </source>
</evidence>
<dbReference type="EMBL" id="WUUT01000001">
    <property type="protein sequence ID" value="MXR50172.1"/>
    <property type="molecule type" value="Genomic_DNA"/>
</dbReference>
<dbReference type="RefSeq" id="WP_159762328.1">
    <property type="nucleotide sequence ID" value="NZ_WUUT01000001.1"/>
</dbReference>
<dbReference type="Pfam" id="PF24038">
    <property type="entry name" value="DUF7347"/>
    <property type="match status" value="1"/>
</dbReference>
<comment type="caution">
    <text evidence="3">The sequence shown here is derived from an EMBL/GenBank/DDBJ whole genome shotgun (WGS) entry which is preliminary data.</text>
</comment>
<dbReference type="Pfam" id="PF24042">
    <property type="entry name" value="DUF7351"/>
    <property type="match status" value="1"/>
</dbReference>
<feature type="domain" description="DUF7351" evidence="2">
    <location>
        <begin position="117"/>
        <end position="285"/>
    </location>
</feature>
<dbReference type="CDD" id="cd00090">
    <property type="entry name" value="HTH_ARSR"/>
    <property type="match status" value="1"/>
</dbReference>
<sequence length="291" mass="31718">MDRGEDHPPDANSGSTVDARDAFALLGHEIRLDILFALLEDWMAVYTEPKSYAELMAAVGLEDSGKFNYHLSKLQGVYVEKVDDGYVPTASATALYRTVLATRPTETVEFEQPVTEAACPDCGGQPVLEYERGFVAVACQACDSWDGFTYPFPQNGFEQHEESLLEAVQDRVRHEIGLARTGQCPACAGQIAVDPRIESVDGDDHWIELGCESCTFVVGVEPLSTLLTDDRVGSALREIGIDPTGHGWERPDEEVSVSRDPVRLEIAVATEQGTVTITATERLAVERVAVG</sequence>
<name>A0A6B0T4F0_9EURY</name>
<dbReference type="InterPro" id="IPR055771">
    <property type="entry name" value="DUF7347"/>
</dbReference>
<evidence type="ECO:0000259" key="2">
    <source>
        <dbReference type="Pfam" id="PF24042"/>
    </source>
</evidence>
<dbReference type="Proteomes" id="UP000466535">
    <property type="component" value="Unassembled WGS sequence"/>
</dbReference>
<keyword evidence="4" id="KW-1185">Reference proteome</keyword>
<evidence type="ECO:0000313" key="4">
    <source>
        <dbReference type="Proteomes" id="UP000466535"/>
    </source>
</evidence>
<reference evidence="3 4" key="1">
    <citation type="submission" date="2019-12" db="EMBL/GenBank/DDBJ databases">
        <title>Isolation and characterization of three novel carbon monoxide-oxidizing members of Halobacteria from salione crusts and soils.</title>
        <authorList>
            <person name="Myers M.R."/>
            <person name="King G.M."/>
        </authorList>
    </citation>
    <scope>NUCLEOTIDE SEQUENCE [LARGE SCALE GENOMIC DNA]</scope>
    <source>
        <strain evidence="3 4">WSH3</strain>
    </source>
</reference>
<dbReference type="InterPro" id="IPR011991">
    <property type="entry name" value="ArsR-like_HTH"/>
</dbReference>
<proteinExistence type="predicted"/>
<dbReference type="OrthoDB" id="8482at2157"/>
<dbReference type="InterPro" id="IPR036388">
    <property type="entry name" value="WH-like_DNA-bd_sf"/>
</dbReference>
<feature type="domain" description="DUF7347" evidence="1">
    <location>
        <begin position="20"/>
        <end position="99"/>
    </location>
</feature>
<accession>A0A6B0T4F0</accession>
<evidence type="ECO:0000259" key="1">
    <source>
        <dbReference type="Pfam" id="PF24038"/>
    </source>
</evidence>
<organism evidence="3 4">
    <name type="scientific">Halovenus carboxidivorans</name>
    <dbReference type="NCBI Taxonomy" id="2692199"/>
    <lineage>
        <taxon>Archaea</taxon>
        <taxon>Methanobacteriati</taxon>
        <taxon>Methanobacteriota</taxon>
        <taxon>Stenosarchaea group</taxon>
        <taxon>Halobacteria</taxon>
        <taxon>Halobacteriales</taxon>
        <taxon>Haloarculaceae</taxon>
        <taxon>Halovenus</taxon>
    </lineage>
</organism>
<dbReference type="Gene3D" id="1.10.10.10">
    <property type="entry name" value="Winged helix-like DNA-binding domain superfamily/Winged helix DNA-binding domain"/>
    <property type="match status" value="1"/>
</dbReference>
<gene>
    <name evidence="3" type="ORF">GRX03_00920</name>
</gene>
<dbReference type="AlphaFoldDB" id="A0A6B0T4F0"/>
<protein>
    <submittedName>
        <fullName evidence="3">ArsR family transcriptional regulator</fullName>
    </submittedName>
</protein>
<dbReference type="InterPro" id="IPR055775">
    <property type="entry name" value="DUF7351"/>
</dbReference>